<name>A0ABW5Y3H8_9BACL</name>
<dbReference type="Pfam" id="PF09988">
    <property type="entry name" value="DUF2227"/>
    <property type="match status" value="1"/>
</dbReference>
<organism evidence="2 3">
    <name type="scientific">Kurthia populi</name>
    <dbReference type="NCBI Taxonomy" id="1562132"/>
    <lineage>
        <taxon>Bacteria</taxon>
        <taxon>Bacillati</taxon>
        <taxon>Bacillota</taxon>
        <taxon>Bacilli</taxon>
        <taxon>Bacillales</taxon>
        <taxon>Caryophanaceae</taxon>
        <taxon>Kurthia</taxon>
    </lineage>
</organism>
<dbReference type="RefSeq" id="WP_139993420.1">
    <property type="nucleotide sequence ID" value="NZ_JBHUOR010000122.1"/>
</dbReference>
<gene>
    <name evidence="2" type="ORF">ACFSY7_14040</name>
</gene>
<feature type="transmembrane region" description="Helical" evidence="1">
    <location>
        <begin position="120"/>
        <end position="138"/>
    </location>
</feature>
<dbReference type="InterPro" id="IPR019250">
    <property type="entry name" value="DUF2227_metal-bd"/>
</dbReference>
<dbReference type="PANTHER" id="PTHR39085:SF1">
    <property type="entry name" value="SLL0924 PROTEIN"/>
    <property type="match status" value="1"/>
</dbReference>
<dbReference type="EMBL" id="JBHUOR010000122">
    <property type="protein sequence ID" value="MFD2869612.1"/>
    <property type="molecule type" value="Genomic_DNA"/>
</dbReference>
<reference evidence="3" key="1">
    <citation type="journal article" date="2019" name="Int. J. Syst. Evol. Microbiol.">
        <title>The Global Catalogue of Microorganisms (GCM) 10K type strain sequencing project: providing services to taxonomists for standard genome sequencing and annotation.</title>
        <authorList>
            <consortium name="The Broad Institute Genomics Platform"/>
            <consortium name="The Broad Institute Genome Sequencing Center for Infectious Disease"/>
            <person name="Wu L."/>
            <person name="Ma J."/>
        </authorList>
    </citation>
    <scope>NUCLEOTIDE SEQUENCE [LARGE SCALE GENOMIC DNA]</scope>
    <source>
        <strain evidence="3">KCTC 33522</strain>
    </source>
</reference>
<feature type="transmembrane region" description="Helical" evidence="1">
    <location>
        <begin position="199"/>
        <end position="218"/>
    </location>
</feature>
<keyword evidence="3" id="KW-1185">Reference proteome</keyword>
<dbReference type="Proteomes" id="UP001597568">
    <property type="component" value="Unassembled WGS sequence"/>
</dbReference>
<feature type="transmembrane region" description="Helical" evidence="1">
    <location>
        <begin position="12"/>
        <end position="28"/>
    </location>
</feature>
<dbReference type="PANTHER" id="PTHR39085">
    <property type="entry name" value="SLL0924 PROTEIN"/>
    <property type="match status" value="1"/>
</dbReference>
<keyword evidence="1" id="KW-0812">Transmembrane</keyword>
<keyword evidence="1" id="KW-0472">Membrane</keyword>
<evidence type="ECO:0000313" key="3">
    <source>
        <dbReference type="Proteomes" id="UP001597568"/>
    </source>
</evidence>
<proteinExistence type="predicted"/>
<sequence>MSSGKTHDRVNSIFITLLVLVLFFYNLINDVSILYFVLGFMVGTFYLGPDLDLRSNLYYRWGALRFIWHPYQNILAHRSVWSHFPLISDIIRYIWIGMMYSVFFLSPYIISKYILETMQYMNATYLLLTIGVLLYVTATKKKLPKKYRKKRLHIDFGSVVLLLFILNSVYVLMNGHPFFMELKDHELAQELERLWDPFSIFFLGNVLATTLHSLLDMLSSGVKKLKK</sequence>
<keyword evidence="1" id="KW-1133">Transmembrane helix</keyword>
<evidence type="ECO:0000313" key="2">
    <source>
        <dbReference type="EMBL" id="MFD2869612.1"/>
    </source>
</evidence>
<protein>
    <submittedName>
        <fullName evidence="2">Metal-binding protein</fullName>
    </submittedName>
</protein>
<feature type="transmembrane region" description="Helical" evidence="1">
    <location>
        <begin position="34"/>
        <end position="51"/>
    </location>
</feature>
<accession>A0ABW5Y3H8</accession>
<evidence type="ECO:0000256" key="1">
    <source>
        <dbReference type="SAM" id="Phobius"/>
    </source>
</evidence>
<feature type="transmembrane region" description="Helical" evidence="1">
    <location>
        <begin position="93"/>
        <end position="114"/>
    </location>
</feature>
<comment type="caution">
    <text evidence="2">The sequence shown here is derived from an EMBL/GenBank/DDBJ whole genome shotgun (WGS) entry which is preliminary data.</text>
</comment>
<feature type="transmembrane region" description="Helical" evidence="1">
    <location>
        <begin position="159"/>
        <end position="179"/>
    </location>
</feature>